<dbReference type="SUPFAM" id="SSF50346">
    <property type="entry name" value="PRC-barrel domain"/>
    <property type="match status" value="1"/>
</dbReference>
<comment type="function">
    <text evidence="5">An accessory protein needed during the final step in the assembly of 30S ribosomal subunit, possibly for assembly of the head region. Essential for efficient processing of 16S rRNA. May be needed both before and after RbfA during the maturation of 16S rRNA. It has affinity for free ribosomal 30S subunits but not for 70S ribosomes.</text>
</comment>
<keyword evidence="4 5" id="KW-0143">Chaperone</keyword>
<dbReference type="GO" id="GO:0042274">
    <property type="term" value="P:ribosomal small subunit biogenesis"/>
    <property type="evidence" value="ECO:0007669"/>
    <property type="project" value="UniProtKB-UniRule"/>
</dbReference>
<feature type="domain" description="RimM N-terminal" evidence="6">
    <location>
        <begin position="8"/>
        <end position="90"/>
    </location>
</feature>
<keyword evidence="1 5" id="KW-0963">Cytoplasm</keyword>
<evidence type="ECO:0000256" key="1">
    <source>
        <dbReference type="ARBA" id="ARBA00022490"/>
    </source>
</evidence>
<dbReference type="InterPro" id="IPR027275">
    <property type="entry name" value="PRC-brl_dom"/>
</dbReference>
<dbReference type="EMBL" id="MGDI01000004">
    <property type="protein sequence ID" value="OGL55134.1"/>
    <property type="molecule type" value="Genomic_DNA"/>
</dbReference>
<comment type="subunit">
    <text evidence="5">Binds ribosomal protein uS19.</text>
</comment>
<accession>A0A1F7SPL5</accession>
<comment type="subcellular location">
    <subcellularLocation>
        <location evidence="5">Cytoplasm</location>
    </subcellularLocation>
</comment>
<dbReference type="Gene3D" id="2.40.30.60">
    <property type="entry name" value="RimM"/>
    <property type="match status" value="1"/>
</dbReference>
<dbReference type="InterPro" id="IPR011961">
    <property type="entry name" value="RimM"/>
</dbReference>
<dbReference type="HAMAP" id="MF_00014">
    <property type="entry name" value="Ribosome_mat_RimM"/>
    <property type="match status" value="1"/>
</dbReference>
<dbReference type="InterPro" id="IPR002676">
    <property type="entry name" value="RimM_N"/>
</dbReference>
<dbReference type="GO" id="GO:0043022">
    <property type="term" value="F:ribosome binding"/>
    <property type="evidence" value="ECO:0007669"/>
    <property type="project" value="InterPro"/>
</dbReference>
<evidence type="ECO:0000313" key="8">
    <source>
        <dbReference type="EMBL" id="OGL55134.1"/>
    </source>
</evidence>
<proteinExistence type="inferred from homology"/>
<dbReference type="InterPro" id="IPR009000">
    <property type="entry name" value="Transl_B-barrel_sf"/>
</dbReference>
<comment type="caution">
    <text evidence="8">The sequence shown here is derived from an EMBL/GenBank/DDBJ whole genome shotgun (WGS) entry which is preliminary data.</text>
</comment>
<organism evidence="8 9">
    <name type="scientific">Candidatus Schekmanbacteria bacterium RIFCSPLOWO2_12_FULL_38_15</name>
    <dbReference type="NCBI Taxonomy" id="1817883"/>
    <lineage>
        <taxon>Bacteria</taxon>
        <taxon>Candidatus Schekmaniibacteriota</taxon>
    </lineage>
</organism>
<evidence type="ECO:0000256" key="2">
    <source>
        <dbReference type="ARBA" id="ARBA00022517"/>
    </source>
</evidence>
<keyword evidence="2 5" id="KW-0690">Ribosome biogenesis</keyword>
<gene>
    <name evidence="5" type="primary">rimM</name>
    <name evidence="8" type="ORF">A3G31_02745</name>
</gene>
<evidence type="ECO:0000259" key="7">
    <source>
        <dbReference type="Pfam" id="PF05239"/>
    </source>
</evidence>
<dbReference type="GO" id="GO:0006364">
    <property type="term" value="P:rRNA processing"/>
    <property type="evidence" value="ECO:0007669"/>
    <property type="project" value="UniProtKB-UniRule"/>
</dbReference>
<dbReference type="AlphaFoldDB" id="A0A1F7SPL5"/>
<feature type="domain" description="PRC-barrel" evidence="7">
    <location>
        <begin position="98"/>
        <end position="168"/>
    </location>
</feature>
<dbReference type="InterPro" id="IPR036976">
    <property type="entry name" value="RimM_N_sf"/>
</dbReference>
<evidence type="ECO:0000256" key="5">
    <source>
        <dbReference type="HAMAP-Rule" id="MF_00014"/>
    </source>
</evidence>
<dbReference type="Pfam" id="PF05239">
    <property type="entry name" value="PRC"/>
    <property type="match status" value="1"/>
</dbReference>
<evidence type="ECO:0000256" key="3">
    <source>
        <dbReference type="ARBA" id="ARBA00022552"/>
    </source>
</evidence>
<name>A0A1F7SPL5_9BACT</name>
<protein>
    <recommendedName>
        <fullName evidence="5">Ribosome maturation factor RimM</fullName>
    </recommendedName>
</protein>
<dbReference type="GO" id="GO:0005737">
    <property type="term" value="C:cytoplasm"/>
    <property type="evidence" value="ECO:0007669"/>
    <property type="project" value="UniProtKB-SubCell"/>
</dbReference>
<dbReference type="InterPro" id="IPR011033">
    <property type="entry name" value="PRC_barrel-like_sf"/>
</dbReference>
<evidence type="ECO:0000259" key="6">
    <source>
        <dbReference type="Pfam" id="PF01782"/>
    </source>
</evidence>
<dbReference type="NCBIfam" id="TIGR02273">
    <property type="entry name" value="16S_RimM"/>
    <property type="match status" value="1"/>
</dbReference>
<dbReference type="Gene3D" id="2.30.30.240">
    <property type="entry name" value="PRC-barrel domain"/>
    <property type="match status" value="1"/>
</dbReference>
<dbReference type="Proteomes" id="UP000178082">
    <property type="component" value="Unassembled WGS sequence"/>
</dbReference>
<dbReference type="STRING" id="1817883.A3G31_02745"/>
<dbReference type="GO" id="GO:0005840">
    <property type="term" value="C:ribosome"/>
    <property type="evidence" value="ECO:0007669"/>
    <property type="project" value="InterPro"/>
</dbReference>
<keyword evidence="3 5" id="KW-0698">rRNA processing</keyword>
<evidence type="ECO:0000313" key="9">
    <source>
        <dbReference type="Proteomes" id="UP000178082"/>
    </source>
</evidence>
<evidence type="ECO:0000256" key="4">
    <source>
        <dbReference type="ARBA" id="ARBA00023186"/>
    </source>
</evidence>
<dbReference type="PANTHER" id="PTHR33692:SF1">
    <property type="entry name" value="RIBOSOME MATURATION FACTOR RIMM"/>
    <property type="match status" value="1"/>
</dbReference>
<comment type="similarity">
    <text evidence="5">Belongs to the RimM family.</text>
</comment>
<dbReference type="SUPFAM" id="SSF50447">
    <property type="entry name" value="Translation proteins"/>
    <property type="match status" value="1"/>
</dbReference>
<comment type="domain">
    <text evidence="5">The PRC barrel domain binds ribosomal protein uS19.</text>
</comment>
<dbReference type="Pfam" id="PF01782">
    <property type="entry name" value="RimM"/>
    <property type="match status" value="1"/>
</dbReference>
<sequence>MTQEEMVVVGRILKVRGAKGELTFLPLTDKTDRFSLLKEVFIEKTDGSTVKKEIEKIFFYQGKGVIKFTGINSGKEAGEFLKANISIPEKERIQLPENHYFVSDLIGASVITLDGEEIGKLTDVLQTKSNDVYVVTRESEERLIPAIKDVIKEVNIKDKKIIINLIEGL</sequence>
<dbReference type="PANTHER" id="PTHR33692">
    <property type="entry name" value="RIBOSOME MATURATION FACTOR RIMM"/>
    <property type="match status" value="1"/>
</dbReference>
<reference evidence="8 9" key="1">
    <citation type="journal article" date="2016" name="Nat. Commun.">
        <title>Thousands of microbial genomes shed light on interconnected biogeochemical processes in an aquifer system.</title>
        <authorList>
            <person name="Anantharaman K."/>
            <person name="Brown C.T."/>
            <person name="Hug L.A."/>
            <person name="Sharon I."/>
            <person name="Castelle C.J."/>
            <person name="Probst A.J."/>
            <person name="Thomas B.C."/>
            <person name="Singh A."/>
            <person name="Wilkins M.J."/>
            <person name="Karaoz U."/>
            <person name="Brodie E.L."/>
            <person name="Williams K.H."/>
            <person name="Hubbard S.S."/>
            <person name="Banfield J.F."/>
        </authorList>
    </citation>
    <scope>NUCLEOTIDE SEQUENCE [LARGE SCALE GENOMIC DNA]</scope>
</reference>